<dbReference type="FunFam" id="1.25.40.10:FF:000344">
    <property type="entry name" value="Pentatricopeptide repeat-containing protein"/>
    <property type="match status" value="1"/>
</dbReference>
<dbReference type="SMR" id="A0A8T3AH53"/>
<dbReference type="GO" id="GO:0009451">
    <property type="term" value="P:RNA modification"/>
    <property type="evidence" value="ECO:0007669"/>
    <property type="project" value="InterPro"/>
</dbReference>
<accession>A0A8T3AH53</accession>
<evidence type="ECO:0000313" key="4">
    <source>
        <dbReference type="Proteomes" id="UP000829196"/>
    </source>
</evidence>
<dbReference type="InterPro" id="IPR046960">
    <property type="entry name" value="PPR_At4g14850-like_plant"/>
</dbReference>
<feature type="repeat" description="PPR" evidence="2">
    <location>
        <begin position="403"/>
        <end position="437"/>
    </location>
</feature>
<dbReference type="FunFam" id="1.25.40.10:FF:000031">
    <property type="entry name" value="Pentatricopeptide repeat-containing protein mitochondrial"/>
    <property type="match status" value="1"/>
</dbReference>
<dbReference type="Pfam" id="PF01535">
    <property type="entry name" value="PPR"/>
    <property type="match status" value="7"/>
</dbReference>
<dbReference type="Pfam" id="PF20431">
    <property type="entry name" value="E_motif"/>
    <property type="match status" value="1"/>
</dbReference>
<dbReference type="OrthoDB" id="185373at2759"/>
<dbReference type="Gene3D" id="1.25.40.10">
    <property type="entry name" value="Tetratricopeptide repeat domain"/>
    <property type="match status" value="5"/>
</dbReference>
<feature type="repeat" description="PPR" evidence="2">
    <location>
        <begin position="537"/>
        <end position="571"/>
    </location>
</feature>
<dbReference type="PANTHER" id="PTHR47926">
    <property type="entry name" value="PENTATRICOPEPTIDE REPEAT-CONTAINING PROTEIN"/>
    <property type="match status" value="1"/>
</dbReference>
<dbReference type="Proteomes" id="UP000829196">
    <property type="component" value="Unassembled WGS sequence"/>
</dbReference>
<reference evidence="3" key="1">
    <citation type="journal article" date="2022" name="Front. Genet.">
        <title>Chromosome-Scale Assembly of the Dendrobium nobile Genome Provides Insights Into the Molecular Mechanism of the Biosynthesis of the Medicinal Active Ingredient of Dendrobium.</title>
        <authorList>
            <person name="Xu Q."/>
            <person name="Niu S.-C."/>
            <person name="Li K.-L."/>
            <person name="Zheng P.-J."/>
            <person name="Zhang X.-J."/>
            <person name="Jia Y."/>
            <person name="Liu Y."/>
            <person name="Niu Y.-X."/>
            <person name="Yu L.-H."/>
            <person name="Chen D.-F."/>
            <person name="Zhang G.-Q."/>
        </authorList>
    </citation>
    <scope>NUCLEOTIDE SEQUENCE</scope>
    <source>
        <tissue evidence="3">Leaf</tissue>
    </source>
</reference>
<name>A0A8T3AH53_DENNO</name>
<feature type="repeat" description="PPR" evidence="2">
    <location>
        <begin position="231"/>
        <end position="265"/>
    </location>
</feature>
<dbReference type="GO" id="GO:0003723">
    <property type="term" value="F:RNA binding"/>
    <property type="evidence" value="ECO:0007669"/>
    <property type="project" value="InterPro"/>
</dbReference>
<evidence type="ECO:0000313" key="3">
    <source>
        <dbReference type="EMBL" id="KAI0495488.1"/>
    </source>
</evidence>
<dbReference type="NCBIfam" id="TIGR00756">
    <property type="entry name" value="PPR"/>
    <property type="match status" value="4"/>
</dbReference>
<comment type="caution">
    <text evidence="3">The sequence shown here is derived from an EMBL/GenBank/DDBJ whole genome shotgun (WGS) entry which is preliminary data.</text>
</comment>
<feature type="repeat" description="PPR" evidence="2">
    <location>
        <begin position="130"/>
        <end position="164"/>
    </location>
</feature>
<protein>
    <recommendedName>
        <fullName evidence="5">Pentatricopeptide repeat-containing protein</fullName>
    </recommendedName>
</protein>
<evidence type="ECO:0000256" key="1">
    <source>
        <dbReference type="ARBA" id="ARBA00022737"/>
    </source>
</evidence>
<keyword evidence="4" id="KW-1185">Reference proteome</keyword>
<dbReference type="PANTHER" id="PTHR47926:SF420">
    <property type="entry name" value="REPEAT-CONTAINING PROTEIN, PUTATIVE-RELATED"/>
    <property type="match status" value="1"/>
</dbReference>
<dbReference type="EMBL" id="JAGYWB010000016">
    <property type="protein sequence ID" value="KAI0495488.1"/>
    <property type="molecule type" value="Genomic_DNA"/>
</dbReference>
<dbReference type="AlphaFoldDB" id="A0A8T3AH53"/>
<dbReference type="Pfam" id="PF13041">
    <property type="entry name" value="PPR_2"/>
    <property type="match status" value="3"/>
</dbReference>
<dbReference type="InterPro" id="IPR046848">
    <property type="entry name" value="E_motif"/>
</dbReference>
<dbReference type="FunFam" id="1.25.40.10:FF:000227">
    <property type="entry name" value="Pentatricopeptide repeat-containing protein At3g13880"/>
    <property type="match status" value="1"/>
</dbReference>
<dbReference type="PROSITE" id="PS51375">
    <property type="entry name" value="PPR"/>
    <property type="match status" value="5"/>
</dbReference>
<dbReference type="FunFam" id="1.25.40.10:FF:000366">
    <property type="entry name" value="Pentatricopeptide (PPR) repeat-containing protein"/>
    <property type="match status" value="1"/>
</dbReference>
<organism evidence="3 4">
    <name type="scientific">Dendrobium nobile</name>
    <name type="common">Orchid</name>
    <dbReference type="NCBI Taxonomy" id="94219"/>
    <lineage>
        <taxon>Eukaryota</taxon>
        <taxon>Viridiplantae</taxon>
        <taxon>Streptophyta</taxon>
        <taxon>Embryophyta</taxon>
        <taxon>Tracheophyta</taxon>
        <taxon>Spermatophyta</taxon>
        <taxon>Magnoliopsida</taxon>
        <taxon>Liliopsida</taxon>
        <taxon>Asparagales</taxon>
        <taxon>Orchidaceae</taxon>
        <taxon>Epidendroideae</taxon>
        <taxon>Malaxideae</taxon>
        <taxon>Dendrobiinae</taxon>
        <taxon>Dendrobium</taxon>
    </lineage>
</organism>
<dbReference type="InterPro" id="IPR002885">
    <property type="entry name" value="PPR_rpt"/>
</dbReference>
<dbReference type="FunFam" id="1.25.40.10:FF:000196">
    <property type="entry name" value="Pentatricopeptide repeat-containing protein At4g14850"/>
    <property type="match status" value="1"/>
</dbReference>
<dbReference type="InterPro" id="IPR011990">
    <property type="entry name" value="TPR-like_helical_dom_sf"/>
</dbReference>
<feature type="repeat" description="PPR" evidence="2">
    <location>
        <begin position="333"/>
        <end position="367"/>
    </location>
</feature>
<evidence type="ECO:0008006" key="5">
    <source>
        <dbReference type="Google" id="ProtNLM"/>
    </source>
</evidence>
<evidence type="ECO:0000256" key="2">
    <source>
        <dbReference type="PROSITE-ProRule" id="PRU00708"/>
    </source>
</evidence>
<sequence length="758" mass="85493">MIFKLRKVQRLLFSTSPQPFLSLHVELNSHCYCGGEANIIELCKQKHFKEAIYAFHSLESKTLQRRTYANLFVACAQLKSIHHGRLVHRHLSSSKVISDIILHNHILIMYGKCGAMDDARQLFDIMPERNIVSWTAMISGYSQSNREIEAVELYLGMLHTGLLPDQFSLGSMVRSCSSLFDVELGRQLHCHVIKLGNGPDLTVLNALVTMYSKADRISDAFLVFQRITEKDLVSWGSMIAGFAQQCHEMEALHLFREMISTGVHRPNEFHFGSAFSACGNISLLGYGEQIHSLCMKFGLEKNAFAGCSLSDMYARCGMLNCTRKAFYQVEVPDLVSWNSVIGAFSFGGSADEAVQFFSEMRISGLEPDDITIRCLLCACTIPQSLFQGQLFHAYLFKMSFGRNATVCNALLNMYAKCSDLNTAMNLFEEMNNTRNIVSWNTILTACLQHEQPLQVFRLCRLMRSSKIEFDQITFNCIISASADLAWLDMGNQVHCHSLRNGFEDSLMVRNGLINMYAKCGNLNHAGKLFELTGSDCDVFSWNSLIVGYAQFGYGRESLELFKRMQFFGIKPNHVTFVGVLTACSYIGLVDEGLYYYDMMSTIYAISPTREHCSCIVDLLSRAGRLGEAESFLNKMPIEPDAIMWKTLLAACRIQNNMDIGKRAAESVLCIDPYSSAAYILLCSIYASCGCWDDLAKLRRSMRSHGVKKSPGKSWIEVKGEMIAFIVEDRRHRQTEDIYGILEVLDFDMREVSHDPISS</sequence>
<keyword evidence="1" id="KW-0677">Repeat</keyword>
<gene>
    <name evidence="3" type="ORF">KFK09_021789</name>
</gene>
<proteinExistence type="predicted"/>